<protein>
    <submittedName>
        <fullName evidence="1">Alpha/beta hydrolase</fullName>
    </submittedName>
</protein>
<dbReference type="Gene3D" id="3.40.50.1820">
    <property type="entry name" value="alpha/beta hydrolase"/>
    <property type="match status" value="1"/>
</dbReference>
<keyword evidence="2" id="KW-1185">Reference proteome</keyword>
<reference evidence="2" key="1">
    <citation type="journal article" date="2019" name="Int. J. Syst. Evol. Microbiol.">
        <title>The Global Catalogue of Microorganisms (GCM) 10K type strain sequencing project: providing services to taxonomists for standard genome sequencing and annotation.</title>
        <authorList>
            <consortium name="The Broad Institute Genomics Platform"/>
            <consortium name="The Broad Institute Genome Sequencing Center for Infectious Disease"/>
            <person name="Wu L."/>
            <person name="Ma J."/>
        </authorList>
    </citation>
    <scope>NUCLEOTIDE SEQUENCE [LARGE SCALE GENOMIC DNA]</scope>
    <source>
        <strain evidence="2">JCM 15478</strain>
    </source>
</reference>
<name>A0ABP5HHD8_9ACTN</name>
<dbReference type="EMBL" id="BAAAPE010000006">
    <property type="protein sequence ID" value="GAA2070442.1"/>
    <property type="molecule type" value="Genomic_DNA"/>
</dbReference>
<dbReference type="SUPFAM" id="SSF53474">
    <property type="entry name" value="alpha/beta-Hydrolases"/>
    <property type="match status" value="1"/>
</dbReference>
<dbReference type="GO" id="GO:0016787">
    <property type="term" value="F:hydrolase activity"/>
    <property type="evidence" value="ECO:0007669"/>
    <property type="project" value="UniProtKB-KW"/>
</dbReference>
<organism evidence="1 2">
    <name type="scientific">Streptomyces albiaxialis</name>
    <dbReference type="NCBI Taxonomy" id="329523"/>
    <lineage>
        <taxon>Bacteria</taxon>
        <taxon>Bacillati</taxon>
        <taxon>Actinomycetota</taxon>
        <taxon>Actinomycetes</taxon>
        <taxon>Kitasatosporales</taxon>
        <taxon>Streptomycetaceae</taxon>
        <taxon>Streptomyces</taxon>
    </lineage>
</organism>
<dbReference type="InterPro" id="IPR029058">
    <property type="entry name" value="AB_hydrolase_fold"/>
</dbReference>
<sequence>MGKRLGGVVVSAALAAGSIVGTGGASVAAGAAGDGAGERRSYTGEIDGAKYRVEVPEDWNGTLLQFSHGYYPAGWSPEKIALTNSEEAEKALLDKGFALAASGYKGTYGYAVEDALTDQLALRDWFAEHVGRPGRTISTGQSMGGTVATLLGERYPERFDGVLAMCAEYDGNGTWNTTLDMTYALRTLLVPEADQDIDLVRPRDAERSVKVLETAVDKALKSKRGRARLALAGSLGNVPGWYSAHEARPEKTADRVRAQAKWLRNAYIAGTGPLARLDLERRAGGNPSTNAGVDYRRQVAGSAQKDLVRKAYAEAGAAGAGLSADLAKLNAGERIAPDAKAVDYMNRYTIACGTAPGPVVTLHNAQDGGAVSDQAGWYAGQVRRHGDPDNLRQMYVDRGSHCAFSAADEITALKTLLAKGDTGRWPSTDPRTLNRSVSRYEPRLQQVLDLGTFEKKAVPPAFTHFTPARFPRPSR</sequence>
<dbReference type="InterPro" id="IPR000801">
    <property type="entry name" value="Esterase-like"/>
</dbReference>
<evidence type="ECO:0000313" key="2">
    <source>
        <dbReference type="Proteomes" id="UP001500016"/>
    </source>
</evidence>
<proteinExistence type="predicted"/>
<dbReference type="Pfam" id="PF00756">
    <property type="entry name" value="Esterase"/>
    <property type="match status" value="1"/>
</dbReference>
<keyword evidence="1" id="KW-0378">Hydrolase</keyword>
<dbReference type="RefSeq" id="WP_344526497.1">
    <property type="nucleotide sequence ID" value="NZ_BAAAPE010000006.1"/>
</dbReference>
<evidence type="ECO:0000313" key="1">
    <source>
        <dbReference type="EMBL" id="GAA2070442.1"/>
    </source>
</evidence>
<comment type="caution">
    <text evidence="1">The sequence shown here is derived from an EMBL/GenBank/DDBJ whole genome shotgun (WGS) entry which is preliminary data.</text>
</comment>
<dbReference type="Proteomes" id="UP001500016">
    <property type="component" value="Unassembled WGS sequence"/>
</dbReference>
<gene>
    <name evidence="1" type="ORF">GCM10009801_21170</name>
</gene>
<accession>A0ABP5HHD8</accession>